<dbReference type="RefSeq" id="WP_326440660.1">
    <property type="nucleotide sequence ID" value="NZ_JAYMFH010000014.1"/>
</dbReference>
<dbReference type="InterPro" id="IPR036388">
    <property type="entry name" value="WH-like_DNA-bd_sf"/>
</dbReference>
<dbReference type="CDD" id="cd06170">
    <property type="entry name" value="LuxR_C_like"/>
    <property type="match status" value="1"/>
</dbReference>
<dbReference type="Pfam" id="PF00196">
    <property type="entry name" value="GerE"/>
    <property type="match status" value="1"/>
</dbReference>
<organism evidence="5 6">
    <name type="scientific">Adlercreutzia shanghongiae</name>
    <dbReference type="NCBI Taxonomy" id="3111773"/>
    <lineage>
        <taxon>Bacteria</taxon>
        <taxon>Bacillati</taxon>
        <taxon>Actinomycetota</taxon>
        <taxon>Coriobacteriia</taxon>
        <taxon>Eggerthellales</taxon>
        <taxon>Eggerthellaceae</taxon>
        <taxon>Adlercreutzia</taxon>
    </lineage>
</organism>
<reference evidence="5 6" key="1">
    <citation type="submission" date="2024-01" db="EMBL/GenBank/DDBJ databases">
        <title>novel species in genus Adlercreutzia.</title>
        <authorList>
            <person name="Liu X."/>
        </authorList>
    </citation>
    <scope>NUCLEOTIDE SEQUENCE [LARGE SCALE GENOMIC DNA]</scope>
    <source>
        <strain evidence="5 6">R22</strain>
    </source>
</reference>
<dbReference type="PANTHER" id="PTHR44688">
    <property type="entry name" value="DNA-BINDING TRANSCRIPTIONAL ACTIVATOR DEVR_DOSR"/>
    <property type="match status" value="1"/>
</dbReference>
<dbReference type="Gene3D" id="1.10.10.10">
    <property type="entry name" value="Winged helix-like DNA-binding domain superfamily/Winged helix DNA-binding domain"/>
    <property type="match status" value="1"/>
</dbReference>
<dbReference type="PROSITE" id="PS00622">
    <property type="entry name" value="HTH_LUXR_1"/>
    <property type="match status" value="1"/>
</dbReference>
<keyword evidence="2" id="KW-0238">DNA-binding</keyword>
<protein>
    <submittedName>
        <fullName evidence="5">LuxR C-terminal-related transcriptional regulator</fullName>
    </submittedName>
</protein>
<dbReference type="InterPro" id="IPR016032">
    <property type="entry name" value="Sig_transdc_resp-reg_C-effctor"/>
</dbReference>
<sequence length="80" mass="8947">MRKVTQMLFVADPESAFTLREQQILYYIAGGLSNKEIASRLTLSEQTVKAHLSHMTTKSGRANRAALVAYGFETGLLCRR</sequence>
<dbReference type="InterPro" id="IPR000792">
    <property type="entry name" value="Tscrpt_reg_LuxR_C"/>
</dbReference>
<gene>
    <name evidence="5" type="ORF">VJ920_09295</name>
</gene>
<dbReference type="SMART" id="SM00421">
    <property type="entry name" value="HTH_LUXR"/>
    <property type="match status" value="1"/>
</dbReference>
<evidence type="ECO:0000256" key="2">
    <source>
        <dbReference type="ARBA" id="ARBA00023125"/>
    </source>
</evidence>
<dbReference type="SUPFAM" id="SSF46894">
    <property type="entry name" value="C-terminal effector domain of the bipartite response regulators"/>
    <property type="match status" value="1"/>
</dbReference>
<feature type="domain" description="HTH luxR-type" evidence="4">
    <location>
        <begin position="10"/>
        <end position="75"/>
    </location>
</feature>
<dbReference type="Proteomes" id="UP001343724">
    <property type="component" value="Unassembled WGS sequence"/>
</dbReference>
<dbReference type="PROSITE" id="PS50043">
    <property type="entry name" value="HTH_LUXR_2"/>
    <property type="match status" value="1"/>
</dbReference>
<keyword evidence="3" id="KW-0804">Transcription</keyword>
<dbReference type="EMBL" id="JAYMFH010000014">
    <property type="protein sequence ID" value="MEC4295505.1"/>
    <property type="molecule type" value="Genomic_DNA"/>
</dbReference>
<evidence type="ECO:0000313" key="5">
    <source>
        <dbReference type="EMBL" id="MEC4295505.1"/>
    </source>
</evidence>
<keyword evidence="1" id="KW-0805">Transcription regulation</keyword>
<comment type="caution">
    <text evidence="5">The sequence shown here is derived from an EMBL/GenBank/DDBJ whole genome shotgun (WGS) entry which is preliminary data.</text>
</comment>
<dbReference type="PRINTS" id="PR00038">
    <property type="entry name" value="HTHLUXR"/>
</dbReference>
<evidence type="ECO:0000313" key="6">
    <source>
        <dbReference type="Proteomes" id="UP001343724"/>
    </source>
</evidence>
<keyword evidence="6" id="KW-1185">Reference proteome</keyword>
<evidence type="ECO:0000256" key="3">
    <source>
        <dbReference type="ARBA" id="ARBA00023163"/>
    </source>
</evidence>
<dbReference type="PANTHER" id="PTHR44688:SF16">
    <property type="entry name" value="DNA-BINDING TRANSCRIPTIONAL ACTIVATOR DEVR_DOSR"/>
    <property type="match status" value="1"/>
</dbReference>
<evidence type="ECO:0000259" key="4">
    <source>
        <dbReference type="PROSITE" id="PS50043"/>
    </source>
</evidence>
<accession>A0ABU6J0S4</accession>
<proteinExistence type="predicted"/>
<evidence type="ECO:0000256" key="1">
    <source>
        <dbReference type="ARBA" id="ARBA00023015"/>
    </source>
</evidence>
<name>A0ABU6J0S4_9ACTN</name>